<name>A0A2K9NYS6_BACTC</name>
<dbReference type="RefSeq" id="WP_102245403.1">
    <property type="nucleotide sequence ID" value="NZ_CP025704.1"/>
</dbReference>
<accession>A0A2K9NYS6</accession>
<protein>
    <submittedName>
        <fullName evidence="1">Uncharacterized protein</fullName>
    </submittedName>
</protein>
<dbReference type="Proteomes" id="UP000235584">
    <property type="component" value="Chromosome"/>
</dbReference>
<dbReference type="InterPro" id="IPR013766">
    <property type="entry name" value="Thioredoxin_domain"/>
</dbReference>
<dbReference type="PROSITE" id="PS51352">
    <property type="entry name" value="THIOREDOXIN_2"/>
    <property type="match status" value="1"/>
</dbReference>
<dbReference type="InterPro" id="IPR050553">
    <property type="entry name" value="Thioredoxin_ResA/DsbE_sf"/>
</dbReference>
<organism evidence="1 2">
    <name type="scientific">Bacteriovorax stolpii</name>
    <name type="common">Bdellovibrio stolpii</name>
    <dbReference type="NCBI Taxonomy" id="960"/>
    <lineage>
        <taxon>Bacteria</taxon>
        <taxon>Pseudomonadati</taxon>
        <taxon>Bdellovibrionota</taxon>
        <taxon>Bacteriovoracia</taxon>
        <taxon>Bacteriovoracales</taxon>
        <taxon>Bacteriovoracaceae</taxon>
        <taxon>Bacteriovorax</taxon>
    </lineage>
</organism>
<dbReference type="InterPro" id="IPR036249">
    <property type="entry name" value="Thioredoxin-like_sf"/>
</dbReference>
<evidence type="ECO:0000313" key="1">
    <source>
        <dbReference type="EMBL" id="AUO00116.1"/>
    </source>
</evidence>
<dbReference type="KEGG" id="bsto:C0V70_18790"/>
<dbReference type="Gene3D" id="3.40.30.10">
    <property type="entry name" value="Glutaredoxin"/>
    <property type="match status" value="1"/>
</dbReference>
<dbReference type="EMBL" id="CP025704">
    <property type="protein sequence ID" value="AUO00116.1"/>
    <property type="molecule type" value="Genomic_DNA"/>
</dbReference>
<dbReference type="Pfam" id="PF00578">
    <property type="entry name" value="AhpC-TSA"/>
    <property type="match status" value="1"/>
</dbReference>
<proteinExistence type="predicted"/>
<dbReference type="PANTHER" id="PTHR42852:SF13">
    <property type="entry name" value="PROTEIN DIPZ"/>
    <property type="match status" value="1"/>
</dbReference>
<dbReference type="InterPro" id="IPR000866">
    <property type="entry name" value="AhpC/TSA"/>
</dbReference>
<dbReference type="GO" id="GO:0016491">
    <property type="term" value="F:oxidoreductase activity"/>
    <property type="evidence" value="ECO:0007669"/>
    <property type="project" value="InterPro"/>
</dbReference>
<dbReference type="SUPFAM" id="SSF52833">
    <property type="entry name" value="Thioredoxin-like"/>
    <property type="match status" value="1"/>
</dbReference>
<evidence type="ECO:0000313" key="2">
    <source>
        <dbReference type="Proteomes" id="UP000235584"/>
    </source>
</evidence>
<sequence>MKKFLPFIIFIVVFGVVLAGQIGFKFFAKNEEVIKQSQEYLEYENLFLHGNYKTLAGEDLPMTKINAPVVILNFWASWCIPCLEEMPSMMALKNKFKPEQVQIVAINTDEDDQVANIHKIMKKINMKDEFIIVPDKNSKLVTDFKVSAIPVTIIFHRGKVVHFSNGPMDFNAEEIVEKMKEWTAN</sequence>
<reference evidence="1 2" key="1">
    <citation type="submission" date="2018-01" db="EMBL/GenBank/DDBJ databases">
        <title>Complete genome sequence of Bacteriovorax stolpii DSM12778.</title>
        <authorList>
            <person name="Tang B."/>
            <person name="Chang J."/>
        </authorList>
    </citation>
    <scope>NUCLEOTIDE SEQUENCE [LARGE SCALE GENOMIC DNA]</scope>
    <source>
        <strain evidence="1 2">DSM 12778</strain>
    </source>
</reference>
<dbReference type="PANTHER" id="PTHR42852">
    <property type="entry name" value="THIOL:DISULFIDE INTERCHANGE PROTEIN DSBE"/>
    <property type="match status" value="1"/>
</dbReference>
<keyword evidence="2" id="KW-1185">Reference proteome</keyword>
<dbReference type="AlphaFoldDB" id="A0A2K9NYS6"/>
<gene>
    <name evidence="1" type="ORF">C0V70_18790</name>
</gene>
<dbReference type="GO" id="GO:0016209">
    <property type="term" value="F:antioxidant activity"/>
    <property type="evidence" value="ECO:0007669"/>
    <property type="project" value="InterPro"/>
</dbReference>
<dbReference type="CDD" id="cd02966">
    <property type="entry name" value="TlpA_like_family"/>
    <property type="match status" value="1"/>
</dbReference>
<dbReference type="OrthoDB" id="5296256at2"/>